<dbReference type="PROSITE" id="PS50002">
    <property type="entry name" value="SH3"/>
    <property type="match status" value="1"/>
</dbReference>
<evidence type="ECO:0000259" key="5">
    <source>
        <dbReference type="PROSITE" id="PS50003"/>
    </source>
</evidence>
<dbReference type="Pfam" id="PF00566">
    <property type="entry name" value="RabGAP-TBC"/>
    <property type="match status" value="1"/>
</dbReference>
<dbReference type="RefSeq" id="XP_005836877.1">
    <property type="nucleotide sequence ID" value="XM_005836820.1"/>
</dbReference>
<dbReference type="SMART" id="SM00326">
    <property type="entry name" value="SH3"/>
    <property type="match status" value="1"/>
</dbReference>
<reference evidence="7 9" key="1">
    <citation type="journal article" date="2012" name="Nature">
        <title>Algal genomes reveal evolutionary mosaicism and the fate of nucleomorphs.</title>
        <authorList>
            <consortium name="DOE Joint Genome Institute"/>
            <person name="Curtis B.A."/>
            <person name="Tanifuji G."/>
            <person name="Burki F."/>
            <person name="Gruber A."/>
            <person name="Irimia M."/>
            <person name="Maruyama S."/>
            <person name="Arias M.C."/>
            <person name="Ball S.G."/>
            <person name="Gile G.H."/>
            <person name="Hirakawa Y."/>
            <person name="Hopkins J.F."/>
            <person name="Kuo A."/>
            <person name="Rensing S.A."/>
            <person name="Schmutz J."/>
            <person name="Symeonidi A."/>
            <person name="Elias M."/>
            <person name="Eveleigh R.J."/>
            <person name="Herman E.K."/>
            <person name="Klute M.J."/>
            <person name="Nakayama T."/>
            <person name="Obornik M."/>
            <person name="Reyes-Prieto A."/>
            <person name="Armbrust E.V."/>
            <person name="Aves S.J."/>
            <person name="Beiko R.G."/>
            <person name="Coutinho P."/>
            <person name="Dacks J.B."/>
            <person name="Durnford D.G."/>
            <person name="Fast N.M."/>
            <person name="Green B.R."/>
            <person name="Grisdale C.J."/>
            <person name="Hempel F."/>
            <person name="Henrissat B."/>
            <person name="Hoppner M.P."/>
            <person name="Ishida K."/>
            <person name="Kim E."/>
            <person name="Koreny L."/>
            <person name="Kroth P.G."/>
            <person name="Liu Y."/>
            <person name="Malik S.B."/>
            <person name="Maier U.G."/>
            <person name="McRose D."/>
            <person name="Mock T."/>
            <person name="Neilson J.A."/>
            <person name="Onodera N.T."/>
            <person name="Poole A.M."/>
            <person name="Pritham E.J."/>
            <person name="Richards T.A."/>
            <person name="Rocap G."/>
            <person name="Roy S.W."/>
            <person name="Sarai C."/>
            <person name="Schaack S."/>
            <person name="Shirato S."/>
            <person name="Slamovits C.H."/>
            <person name="Spencer D.F."/>
            <person name="Suzuki S."/>
            <person name="Worden A.Z."/>
            <person name="Zauner S."/>
            <person name="Barry K."/>
            <person name="Bell C."/>
            <person name="Bharti A.K."/>
            <person name="Crow J.A."/>
            <person name="Grimwood J."/>
            <person name="Kramer R."/>
            <person name="Lindquist E."/>
            <person name="Lucas S."/>
            <person name="Salamov A."/>
            <person name="McFadden G.I."/>
            <person name="Lane C.E."/>
            <person name="Keeling P.J."/>
            <person name="Gray M.W."/>
            <person name="Grigoriev I.V."/>
            <person name="Archibald J.M."/>
        </authorList>
    </citation>
    <scope>NUCLEOTIDE SEQUENCE</scope>
    <source>
        <strain evidence="7 9">CCMP2712</strain>
    </source>
</reference>
<dbReference type="SUPFAM" id="SSF50044">
    <property type="entry name" value="SH3-domain"/>
    <property type="match status" value="1"/>
</dbReference>
<dbReference type="Gene3D" id="1.10.10.750">
    <property type="entry name" value="Ypt/Rab-GAP domain of gyp1p, domain 1"/>
    <property type="match status" value="1"/>
</dbReference>
<dbReference type="HOGENOM" id="CLU_361881_0_0_1"/>
<feature type="region of interest" description="Disordered" evidence="3">
    <location>
        <begin position="184"/>
        <end position="237"/>
    </location>
</feature>
<dbReference type="SUPFAM" id="SSF47923">
    <property type="entry name" value="Ypt/Rab-GAP domain of gyp1p"/>
    <property type="match status" value="2"/>
</dbReference>
<feature type="domain" description="PH" evidence="5">
    <location>
        <begin position="275"/>
        <end position="397"/>
    </location>
</feature>
<evidence type="ECO:0000256" key="2">
    <source>
        <dbReference type="PROSITE-ProRule" id="PRU00192"/>
    </source>
</evidence>
<dbReference type="EnsemblProtists" id="EKX49897">
    <property type="protein sequence ID" value="EKX49897"/>
    <property type="gene ID" value="GUITHDRAFT_135591"/>
</dbReference>
<dbReference type="STRING" id="905079.L1JN84"/>
<dbReference type="PANTHER" id="PTHR47219:SF15">
    <property type="entry name" value="TBC1 DOMAIN FAMILY MEMBER 12 ISOFORM X1"/>
    <property type="match status" value="1"/>
</dbReference>
<feature type="domain" description="SH3" evidence="4">
    <location>
        <begin position="59"/>
        <end position="119"/>
    </location>
</feature>
<evidence type="ECO:0000259" key="6">
    <source>
        <dbReference type="PROSITE" id="PS50086"/>
    </source>
</evidence>
<dbReference type="InterPro" id="IPR011993">
    <property type="entry name" value="PH-like_dom_sf"/>
</dbReference>
<dbReference type="SMART" id="SM00164">
    <property type="entry name" value="TBC"/>
    <property type="match status" value="1"/>
</dbReference>
<dbReference type="Gene3D" id="2.30.30.40">
    <property type="entry name" value="SH3 Domains"/>
    <property type="match status" value="1"/>
</dbReference>
<keyword evidence="1 2" id="KW-0728">SH3 domain</keyword>
<dbReference type="Gene3D" id="1.10.8.270">
    <property type="entry name" value="putative rabgap domain of human tbc1 domain family member 14 like domains"/>
    <property type="match status" value="1"/>
</dbReference>
<dbReference type="InterPro" id="IPR000195">
    <property type="entry name" value="Rab-GAP-TBC_dom"/>
</dbReference>
<dbReference type="InterPro" id="IPR035969">
    <property type="entry name" value="Rab-GAP_TBC_sf"/>
</dbReference>
<dbReference type="Proteomes" id="UP000011087">
    <property type="component" value="Unassembled WGS sequence"/>
</dbReference>
<dbReference type="PANTHER" id="PTHR47219">
    <property type="entry name" value="RAB GTPASE-ACTIVATING PROTEIN 1-LIKE"/>
    <property type="match status" value="1"/>
</dbReference>
<feature type="compositionally biased region" description="Polar residues" evidence="3">
    <location>
        <begin position="1"/>
        <end position="16"/>
    </location>
</feature>
<sequence length="773" mass="86570">MPESSPETSTNGPEPSSTKDDDVEDVDSTRVPKARYSDSHDDKDAGTRRNGGDASGDALVPGPARAIFGYDSDSVCELAFAEGQLLEVLEVHEDGWCLARTDHGAKGMVSVGAGREQQAGVDGWPEQVPCSYIKMEPSAEFRVTSPHWEEAPDDSEFTATGSLKKVSKKNGAENSLSLSHCHDSLSSMEVEEQDEAAVEQSAARPSSDADEAASKAPRGDRDTTGAASIKSAPRFCGTGPNGDWEHVQVSFVVEDAAVELTGVIKVITPDMANRLVLNRGAVFSKYSYKKGMVGVKQKSDRIVWLSGDNKIMWQDPSSKSVLTSNILTGGNASPSTRQPGFIVVGEIISISRTAPHHYGVDNELSIYIVTTHRSLLLEAPNSEEREFWFSELSKIVETAKAEQRERRRQEKCLEKDFSMTERRRQWMQDILPNFEKMRETKQCRALCWLGVPTNLRVEVWRKCIGNQLQITKELYDIFRSHAQRARRDLEKSLEIAMNDPNNQHALLGSESSLKDKSFWKLRRGDGGSGREISYEEEEDSWGERSFGWRAGGPDEGGFFHQGGPLEAQLRDVLEAYIFYRPDVGYVQGMSYLAAMLLLTMDTYQAFVALTNLLHSHYFLSFFAMDMLQATVYLQIRIRFSVFEHFFERLLPDLFETFQELGVTTDFSLPLPLFSLLSPRSGIWDNYLLNGESFMIRAALGVLKWLSAQLVDMPFEDLMVTLTHLHNQVDIEEEELFDAIASIKVRPPALPPLPHSRPCRSPRKSSPLCSRPRR</sequence>
<reference evidence="8" key="3">
    <citation type="submission" date="2015-06" db="UniProtKB">
        <authorList>
            <consortium name="EnsemblProtists"/>
        </authorList>
    </citation>
    <scope>IDENTIFICATION</scope>
</reference>
<gene>
    <name evidence="7" type="ORF">GUITHDRAFT_135591</name>
</gene>
<organism evidence="7">
    <name type="scientific">Guillardia theta (strain CCMP2712)</name>
    <name type="common">Cryptophyte</name>
    <dbReference type="NCBI Taxonomy" id="905079"/>
    <lineage>
        <taxon>Eukaryota</taxon>
        <taxon>Cryptophyceae</taxon>
        <taxon>Pyrenomonadales</taxon>
        <taxon>Geminigeraceae</taxon>
        <taxon>Guillardia</taxon>
    </lineage>
</organism>
<dbReference type="AlphaFoldDB" id="L1JN84"/>
<evidence type="ECO:0000313" key="8">
    <source>
        <dbReference type="EnsemblProtists" id="EKX49897"/>
    </source>
</evidence>
<evidence type="ECO:0008006" key="10">
    <source>
        <dbReference type="Google" id="ProtNLM"/>
    </source>
</evidence>
<feature type="region of interest" description="Disordered" evidence="3">
    <location>
        <begin position="750"/>
        <end position="773"/>
    </location>
</feature>
<evidence type="ECO:0000313" key="9">
    <source>
        <dbReference type="Proteomes" id="UP000011087"/>
    </source>
</evidence>
<evidence type="ECO:0000256" key="1">
    <source>
        <dbReference type="ARBA" id="ARBA00022443"/>
    </source>
</evidence>
<feature type="compositionally biased region" description="Low complexity" evidence="3">
    <location>
        <begin position="763"/>
        <end position="773"/>
    </location>
</feature>
<dbReference type="GO" id="GO:0031267">
    <property type="term" value="F:small GTPase binding"/>
    <property type="evidence" value="ECO:0007669"/>
    <property type="project" value="TreeGrafter"/>
</dbReference>
<dbReference type="eggNOG" id="KOG2223">
    <property type="taxonomic scope" value="Eukaryota"/>
</dbReference>
<dbReference type="Gene3D" id="2.30.29.30">
    <property type="entry name" value="Pleckstrin-homology domain (PH domain)/Phosphotyrosine-binding domain (PTB)"/>
    <property type="match status" value="1"/>
</dbReference>
<accession>L1JN84</accession>
<dbReference type="CDD" id="cd00174">
    <property type="entry name" value="SH3"/>
    <property type="match status" value="1"/>
</dbReference>
<feature type="compositionally biased region" description="Basic and acidic residues" evidence="3">
    <location>
        <begin position="27"/>
        <end position="51"/>
    </location>
</feature>
<dbReference type="SUPFAM" id="SSF50729">
    <property type="entry name" value="PH domain-like"/>
    <property type="match status" value="1"/>
</dbReference>
<reference evidence="9" key="2">
    <citation type="submission" date="2012-11" db="EMBL/GenBank/DDBJ databases">
        <authorList>
            <person name="Kuo A."/>
            <person name="Curtis B.A."/>
            <person name="Tanifuji G."/>
            <person name="Burki F."/>
            <person name="Gruber A."/>
            <person name="Irimia M."/>
            <person name="Maruyama S."/>
            <person name="Arias M.C."/>
            <person name="Ball S.G."/>
            <person name="Gile G.H."/>
            <person name="Hirakawa Y."/>
            <person name="Hopkins J.F."/>
            <person name="Rensing S.A."/>
            <person name="Schmutz J."/>
            <person name="Symeonidi A."/>
            <person name="Elias M."/>
            <person name="Eveleigh R.J."/>
            <person name="Herman E.K."/>
            <person name="Klute M.J."/>
            <person name="Nakayama T."/>
            <person name="Obornik M."/>
            <person name="Reyes-Prieto A."/>
            <person name="Armbrust E.V."/>
            <person name="Aves S.J."/>
            <person name="Beiko R.G."/>
            <person name="Coutinho P."/>
            <person name="Dacks J.B."/>
            <person name="Durnford D.G."/>
            <person name="Fast N.M."/>
            <person name="Green B.R."/>
            <person name="Grisdale C."/>
            <person name="Hempe F."/>
            <person name="Henrissat B."/>
            <person name="Hoppner M.P."/>
            <person name="Ishida K.-I."/>
            <person name="Kim E."/>
            <person name="Koreny L."/>
            <person name="Kroth P.G."/>
            <person name="Liu Y."/>
            <person name="Malik S.-B."/>
            <person name="Maier U.G."/>
            <person name="McRose D."/>
            <person name="Mock T."/>
            <person name="Neilson J.A."/>
            <person name="Onodera N.T."/>
            <person name="Poole A.M."/>
            <person name="Pritham E.J."/>
            <person name="Richards T.A."/>
            <person name="Rocap G."/>
            <person name="Roy S.W."/>
            <person name="Sarai C."/>
            <person name="Schaack S."/>
            <person name="Shirato S."/>
            <person name="Slamovits C.H."/>
            <person name="Spencer D.F."/>
            <person name="Suzuki S."/>
            <person name="Worden A.Z."/>
            <person name="Zauner S."/>
            <person name="Barry K."/>
            <person name="Bell C."/>
            <person name="Bharti A.K."/>
            <person name="Crow J.A."/>
            <person name="Grimwood J."/>
            <person name="Kramer R."/>
            <person name="Lindquist E."/>
            <person name="Lucas S."/>
            <person name="Salamov A."/>
            <person name="McFadden G.I."/>
            <person name="Lane C.E."/>
            <person name="Keeling P.J."/>
            <person name="Gray M.W."/>
            <person name="Grigoriev I.V."/>
            <person name="Archibald J.M."/>
        </authorList>
    </citation>
    <scope>NUCLEOTIDE SEQUENCE</scope>
    <source>
        <strain evidence="9">CCMP2712</strain>
    </source>
</reference>
<proteinExistence type="predicted"/>
<evidence type="ECO:0000259" key="4">
    <source>
        <dbReference type="PROSITE" id="PS50002"/>
    </source>
</evidence>
<dbReference type="InterPro" id="IPR001849">
    <property type="entry name" value="PH_domain"/>
</dbReference>
<dbReference type="InterPro" id="IPR050302">
    <property type="entry name" value="Rab_GAP_TBC_domain"/>
</dbReference>
<dbReference type="GeneID" id="17306580"/>
<feature type="domain" description="Rab-GAP TBC" evidence="6">
    <location>
        <begin position="450"/>
        <end position="697"/>
    </location>
</feature>
<name>L1JN84_GUITC</name>
<dbReference type="PaxDb" id="55529-EKX49897"/>
<feature type="region of interest" description="Disordered" evidence="3">
    <location>
        <begin position="1"/>
        <end position="60"/>
    </location>
</feature>
<dbReference type="Pfam" id="PF00018">
    <property type="entry name" value="SH3_1"/>
    <property type="match status" value="1"/>
</dbReference>
<dbReference type="GO" id="GO:0005096">
    <property type="term" value="F:GTPase activator activity"/>
    <property type="evidence" value="ECO:0007669"/>
    <property type="project" value="TreeGrafter"/>
</dbReference>
<dbReference type="InterPro" id="IPR036028">
    <property type="entry name" value="SH3-like_dom_sf"/>
</dbReference>
<dbReference type="PROSITE" id="PS50086">
    <property type="entry name" value="TBC_RABGAP"/>
    <property type="match status" value="1"/>
</dbReference>
<dbReference type="InterPro" id="IPR001452">
    <property type="entry name" value="SH3_domain"/>
</dbReference>
<dbReference type="KEGG" id="gtt:GUITHDRAFT_135591"/>
<dbReference type="EMBL" id="JH992980">
    <property type="protein sequence ID" value="EKX49897.1"/>
    <property type="molecule type" value="Genomic_DNA"/>
</dbReference>
<evidence type="ECO:0000256" key="3">
    <source>
        <dbReference type="SAM" id="MobiDB-lite"/>
    </source>
</evidence>
<keyword evidence="9" id="KW-1185">Reference proteome</keyword>
<dbReference type="OrthoDB" id="294251at2759"/>
<dbReference type="PROSITE" id="PS50003">
    <property type="entry name" value="PH_DOMAIN"/>
    <property type="match status" value="1"/>
</dbReference>
<protein>
    <recommendedName>
        <fullName evidence="10">Rab-GAP TBC domain-containing protein</fullName>
    </recommendedName>
</protein>
<evidence type="ECO:0000313" key="7">
    <source>
        <dbReference type="EMBL" id="EKX49897.1"/>
    </source>
</evidence>
<dbReference type="Gene3D" id="1.10.472.80">
    <property type="entry name" value="Ypt/Rab-GAP domain of gyp1p, domain 3"/>
    <property type="match status" value="1"/>
</dbReference>